<proteinExistence type="predicted"/>
<organism evidence="2 3">
    <name type="scientific">Haloplanus salinus</name>
    <dbReference type="NCBI Taxonomy" id="1126245"/>
    <lineage>
        <taxon>Archaea</taxon>
        <taxon>Methanobacteriati</taxon>
        <taxon>Methanobacteriota</taxon>
        <taxon>Stenosarchaea group</taxon>
        <taxon>Halobacteria</taxon>
        <taxon>Halobacteriales</taxon>
        <taxon>Haloferacaceae</taxon>
        <taxon>Haloplanus</taxon>
    </lineage>
</organism>
<dbReference type="AlphaFoldDB" id="A0A368ND39"/>
<sequence>MQILLRGERPVLKALFDGEYVLAADGKVAPNEAGSGLLVTEDVPTSNVIARDCDLFATLTVRGELDELASNMALAETARASTTGATGSRVPDSANARRFTSPRIDSPSHTASGPSASPWRRSMGGAEPSNRPSSDLGRVVAAG</sequence>
<gene>
    <name evidence="2" type="ORF">DU504_09280</name>
</gene>
<dbReference type="Proteomes" id="UP000252189">
    <property type="component" value="Unassembled WGS sequence"/>
</dbReference>
<feature type="region of interest" description="Disordered" evidence="1">
    <location>
        <begin position="78"/>
        <end position="143"/>
    </location>
</feature>
<evidence type="ECO:0000313" key="3">
    <source>
        <dbReference type="Proteomes" id="UP000252189"/>
    </source>
</evidence>
<reference evidence="2 3" key="1">
    <citation type="submission" date="2018-07" db="EMBL/GenBank/DDBJ databases">
        <title>Genome sequences of Haloplanus salinus JCM 18368T.</title>
        <authorList>
            <person name="Kim Y.B."/>
            <person name="Roh S.W."/>
        </authorList>
    </citation>
    <scope>NUCLEOTIDE SEQUENCE [LARGE SCALE GENOMIC DNA]</scope>
    <source>
        <strain evidence="2 3">JCM 18368</strain>
    </source>
</reference>
<accession>A0A368ND39</accession>
<name>A0A368ND39_9EURY</name>
<feature type="compositionally biased region" description="Low complexity" evidence="1">
    <location>
        <begin position="78"/>
        <end position="89"/>
    </location>
</feature>
<dbReference type="RefSeq" id="WP_114449035.1">
    <property type="nucleotide sequence ID" value="NZ_QPHM01000001.1"/>
</dbReference>
<evidence type="ECO:0000313" key="2">
    <source>
        <dbReference type="EMBL" id="RCU47474.1"/>
    </source>
</evidence>
<comment type="caution">
    <text evidence="2">The sequence shown here is derived from an EMBL/GenBank/DDBJ whole genome shotgun (WGS) entry which is preliminary data.</text>
</comment>
<evidence type="ECO:0000256" key="1">
    <source>
        <dbReference type="SAM" id="MobiDB-lite"/>
    </source>
</evidence>
<protein>
    <submittedName>
        <fullName evidence="2">Uncharacterized protein</fullName>
    </submittedName>
</protein>
<keyword evidence="3" id="KW-1185">Reference proteome</keyword>
<dbReference type="EMBL" id="QPHM01000001">
    <property type="protein sequence ID" value="RCU47474.1"/>
    <property type="molecule type" value="Genomic_DNA"/>
</dbReference>